<accession>A0A2W6NIV9</accession>
<feature type="signal peptide" evidence="1">
    <location>
        <begin position="1"/>
        <end position="25"/>
    </location>
</feature>
<reference evidence="2 3" key="1">
    <citation type="submission" date="2018-06" db="EMBL/GenBank/DDBJ databases">
        <title>Isolation of heavy metals resistant Paenibacillus silvae NC2 from Gold-Copper mine in ZiJin, China.</title>
        <authorList>
            <person name="Xu J."/>
            <person name="Mazhar H.S."/>
            <person name="Rensing C."/>
        </authorList>
    </citation>
    <scope>NUCLEOTIDE SEQUENCE [LARGE SCALE GENOMIC DNA]</scope>
    <source>
        <strain evidence="2 3">NC2</strain>
    </source>
</reference>
<comment type="caution">
    <text evidence="2">The sequence shown here is derived from an EMBL/GenBank/DDBJ whole genome shotgun (WGS) entry which is preliminary data.</text>
</comment>
<protein>
    <submittedName>
        <fullName evidence="2">Uncharacterized protein</fullName>
    </submittedName>
</protein>
<dbReference type="Proteomes" id="UP000249204">
    <property type="component" value="Unassembled WGS sequence"/>
</dbReference>
<organism evidence="2 3">
    <name type="scientific">Paenibacillus silvae</name>
    <dbReference type="NCBI Taxonomy" id="1325358"/>
    <lineage>
        <taxon>Bacteria</taxon>
        <taxon>Bacillati</taxon>
        <taxon>Bacillota</taxon>
        <taxon>Bacilli</taxon>
        <taxon>Bacillales</taxon>
        <taxon>Paenibacillaceae</taxon>
        <taxon>Paenibacillus</taxon>
    </lineage>
</organism>
<dbReference type="AlphaFoldDB" id="A0A2W6NIV9"/>
<dbReference type="EMBL" id="QKWW01000028">
    <property type="protein sequence ID" value="PZT55615.1"/>
    <property type="molecule type" value="Genomic_DNA"/>
</dbReference>
<dbReference type="RefSeq" id="WP_111270295.1">
    <property type="nucleotide sequence ID" value="NZ_QKWW01000028.1"/>
</dbReference>
<evidence type="ECO:0000313" key="3">
    <source>
        <dbReference type="Proteomes" id="UP000249204"/>
    </source>
</evidence>
<evidence type="ECO:0000313" key="2">
    <source>
        <dbReference type="EMBL" id="PZT55615.1"/>
    </source>
</evidence>
<evidence type="ECO:0000256" key="1">
    <source>
        <dbReference type="SAM" id="SignalP"/>
    </source>
</evidence>
<name>A0A2W6NIV9_9BACL</name>
<dbReference type="PROSITE" id="PS51257">
    <property type="entry name" value="PROKAR_LIPOPROTEIN"/>
    <property type="match status" value="1"/>
</dbReference>
<feature type="chain" id="PRO_5015898002" evidence="1">
    <location>
        <begin position="26"/>
        <end position="281"/>
    </location>
</feature>
<sequence length="281" mass="32219">MKRICLFLFFALGVLLVSCTTTNQASEKQETQTKSESILPAGYTLDAIKVALQNYINNQLWYNSGSNHENSGQNITAFEKNIGQNIQLEIRNYNGKIYAINPKEKNDEGWLAYFNLKNGIVYCDSLLFPKDSAWPQEKYEVVDYTQMDIQEPHQPNYGDSPYKDKMVTGAINYLEKFLIDMKSGEQAKDWDHVQGYLVNFHEYDETANAWFIKSNGEAVYVPFLFIENNGTINVDGITGYSVKKMMDKAPDDPDRVMFERQIHDAVKIKANLSNKWETPPS</sequence>
<keyword evidence="1" id="KW-0732">Signal</keyword>
<proteinExistence type="predicted"/>
<gene>
    <name evidence="2" type="ORF">DN757_11055</name>
</gene>